<dbReference type="Gene3D" id="6.10.250.2430">
    <property type="match status" value="1"/>
</dbReference>
<evidence type="ECO:0000256" key="6">
    <source>
        <dbReference type="ARBA" id="ARBA00023242"/>
    </source>
</evidence>
<dbReference type="PROSITE" id="PS00686">
    <property type="entry name" value="NFYA_HAP2_1"/>
    <property type="match status" value="1"/>
</dbReference>
<name>A0A7J6ERB3_CANSA</name>
<keyword evidence="3 8" id="KW-0238">DNA-binding</keyword>
<comment type="subunit">
    <text evidence="7">Heterotrimeric transcription factor composed of three components, NF-YA, NF-YB and NF-YC. NF-YB and NF-YC must interact and dimerize for NF-YA association and DNA binding.</text>
</comment>
<dbReference type="Proteomes" id="UP000525078">
    <property type="component" value="Unassembled WGS sequence"/>
</dbReference>
<protein>
    <recommendedName>
        <fullName evidence="8">Nuclear transcription factor Y subunit</fullName>
    </recommendedName>
</protein>
<feature type="region of interest" description="Disordered" evidence="9">
    <location>
        <begin position="250"/>
        <end position="344"/>
    </location>
</feature>
<comment type="subcellular location">
    <subcellularLocation>
        <location evidence="1 8">Nucleus</location>
    </subcellularLocation>
</comment>
<evidence type="ECO:0000313" key="10">
    <source>
        <dbReference type="EMBL" id="KAF4360967.1"/>
    </source>
</evidence>
<accession>A0A7J6ERB3</accession>
<feature type="compositionally biased region" description="Low complexity" evidence="9">
    <location>
        <begin position="281"/>
        <end position="298"/>
    </location>
</feature>
<dbReference type="PRINTS" id="PR00616">
    <property type="entry name" value="CCAATSUBUNTB"/>
</dbReference>
<sequence>MMPGKAEHEERRPQLSGSNVFQTSVYSQPWWREMGTNNTGTAIGESETTSKSSFVVEHANGRVVDDGGDGANYHKENRIAKHWFLRSVNGLNTAARPETAAAAALASGYQLTQNCQITVSKPIQNCYTNGTNGSEHHAKTAPSSTMLTMGEHLDPNAQMELVGHSIVLTPYPYGDPNYGGVMTPYGPQPMVPPHLYGMYPTPGRMPLPLEMEEEPVYVNAKQYHGILRRRQSRAKAELEKKAIKGRKPYLHESRHQHAMRRARGCGGRFLNTKKADDNAVSSTSENGSNSNGNQSTQSTRDRNVDSSSIQKGRPGSMVEDMGKMQTHSNGNGKSNNNGHGLSSAYDLRFTDDQEVDCLGRERKSMRLNGSSHGAISIK</sequence>
<dbReference type="GO" id="GO:0003677">
    <property type="term" value="F:DNA binding"/>
    <property type="evidence" value="ECO:0007669"/>
    <property type="project" value="UniProtKB-KW"/>
</dbReference>
<dbReference type="InterPro" id="IPR001289">
    <property type="entry name" value="NFYA"/>
</dbReference>
<keyword evidence="4" id="KW-0010">Activator</keyword>
<reference evidence="10 11" key="1">
    <citation type="journal article" date="2020" name="bioRxiv">
        <title>Sequence and annotation of 42 cannabis genomes reveals extensive copy number variation in cannabinoid synthesis and pathogen resistance genes.</title>
        <authorList>
            <person name="Mckernan K.J."/>
            <person name="Helbert Y."/>
            <person name="Kane L.T."/>
            <person name="Ebling H."/>
            <person name="Zhang L."/>
            <person name="Liu B."/>
            <person name="Eaton Z."/>
            <person name="Mclaughlin S."/>
            <person name="Kingan S."/>
            <person name="Baybayan P."/>
            <person name="Concepcion G."/>
            <person name="Jordan M."/>
            <person name="Riva A."/>
            <person name="Barbazuk W."/>
            <person name="Harkins T."/>
        </authorList>
    </citation>
    <scope>NUCLEOTIDE SEQUENCE [LARGE SCALE GENOMIC DNA]</scope>
    <source>
        <strain evidence="11">cv. Jamaican Lion 4</strain>
        <tissue evidence="10">Leaf</tissue>
    </source>
</reference>
<proteinExistence type="inferred from homology"/>
<evidence type="ECO:0000256" key="9">
    <source>
        <dbReference type="SAM" id="MobiDB-lite"/>
    </source>
</evidence>
<gene>
    <name evidence="10" type="ORF">F8388_016776</name>
</gene>
<organism evidence="10 11">
    <name type="scientific">Cannabis sativa</name>
    <name type="common">Hemp</name>
    <name type="synonym">Marijuana</name>
    <dbReference type="NCBI Taxonomy" id="3483"/>
    <lineage>
        <taxon>Eukaryota</taxon>
        <taxon>Viridiplantae</taxon>
        <taxon>Streptophyta</taxon>
        <taxon>Embryophyta</taxon>
        <taxon>Tracheophyta</taxon>
        <taxon>Spermatophyta</taxon>
        <taxon>Magnoliopsida</taxon>
        <taxon>eudicotyledons</taxon>
        <taxon>Gunneridae</taxon>
        <taxon>Pentapetalae</taxon>
        <taxon>rosids</taxon>
        <taxon>fabids</taxon>
        <taxon>Rosales</taxon>
        <taxon>Cannabaceae</taxon>
        <taxon>Cannabis</taxon>
    </lineage>
</organism>
<dbReference type="PANTHER" id="PTHR12632">
    <property type="entry name" value="TRANSCRIPTION FACTOR NF-Y ALPHA-RELATED"/>
    <property type="match status" value="1"/>
</dbReference>
<dbReference type="EMBL" id="JAATIP010000196">
    <property type="protein sequence ID" value="KAF4360967.1"/>
    <property type="molecule type" value="Genomic_DNA"/>
</dbReference>
<comment type="function">
    <text evidence="8">Component of the sequence-specific heterotrimeric transcription factor (NF-Y) which specifically recognizes a 5'-CCAAT-3' box motif found in the promoters of its target genes.</text>
</comment>
<evidence type="ECO:0000256" key="5">
    <source>
        <dbReference type="ARBA" id="ARBA00023163"/>
    </source>
</evidence>
<dbReference type="InterPro" id="IPR018362">
    <property type="entry name" value="CCAAT-binding_factor_CS"/>
</dbReference>
<feature type="compositionally biased region" description="Low complexity" evidence="9">
    <location>
        <begin position="328"/>
        <end position="343"/>
    </location>
</feature>
<evidence type="ECO:0000256" key="1">
    <source>
        <dbReference type="ARBA" id="ARBA00004123"/>
    </source>
</evidence>
<dbReference type="Pfam" id="PF02045">
    <property type="entry name" value="CBFB_NFYA"/>
    <property type="match status" value="1"/>
</dbReference>
<comment type="similarity">
    <text evidence="8">Belongs to the NFYA/HAP2 subunit family.</text>
</comment>
<keyword evidence="5 8" id="KW-0804">Transcription</keyword>
<evidence type="ECO:0000256" key="7">
    <source>
        <dbReference type="ARBA" id="ARBA00025911"/>
    </source>
</evidence>
<evidence type="ECO:0000256" key="4">
    <source>
        <dbReference type="ARBA" id="ARBA00023159"/>
    </source>
</evidence>
<evidence type="ECO:0000313" key="11">
    <source>
        <dbReference type="Proteomes" id="UP000525078"/>
    </source>
</evidence>
<evidence type="ECO:0000256" key="3">
    <source>
        <dbReference type="ARBA" id="ARBA00023125"/>
    </source>
</evidence>
<dbReference type="GO" id="GO:0016602">
    <property type="term" value="C:CCAAT-binding factor complex"/>
    <property type="evidence" value="ECO:0007669"/>
    <property type="project" value="InterPro"/>
</dbReference>
<evidence type="ECO:0000256" key="8">
    <source>
        <dbReference type="RuleBase" id="RU367155"/>
    </source>
</evidence>
<dbReference type="AlphaFoldDB" id="A0A7J6ERB3"/>
<evidence type="ECO:0000256" key="2">
    <source>
        <dbReference type="ARBA" id="ARBA00023015"/>
    </source>
</evidence>
<dbReference type="PROSITE" id="PS51152">
    <property type="entry name" value="NFYA_HAP2_2"/>
    <property type="match status" value="1"/>
</dbReference>
<comment type="caution">
    <text evidence="10">The sequence shown here is derived from an EMBL/GenBank/DDBJ whole genome shotgun (WGS) entry which is preliminary data.</text>
</comment>
<dbReference type="GO" id="GO:0003700">
    <property type="term" value="F:DNA-binding transcription factor activity"/>
    <property type="evidence" value="ECO:0007669"/>
    <property type="project" value="UniProtKB-UniRule"/>
</dbReference>
<keyword evidence="6 8" id="KW-0539">Nucleus</keyword>
<keyword evidence="2 8" id="KW-0805">Transcription regulation</keyword>
<dbReference type="SMART" id="SM00521">
    <property type="entry name" value="CBF"/>
    <property type="match status" value="1"/>
</dbReference>